<dbReference type="InterPro" id="IPR041222">
    <property type="entry name" value="PriA_3primeBD"/>
</dbReference>
<dbReference type="GO" id="GO:0016787">
    <property type="term" value="F:hydrolase activity"/>
    <property type="evidence" value="ECO:0007669"/>
    <property type="project" value="UniProtKB-KW"/>
</dbReference>
<evidence type="ECO:0000256" key="7">
    <source>
        <dbReference type="ARBA" id="ARBA00022833"/>
    </source>
</evidence>
<evidence type="ECO:0000256" key="12">
    <source>
        <dbReference type="HAMAP-Rule" id="MF_00983"/>
    </source>
</evidence>
<dbReference type="GO" id="GO:0006302">
    <property type="term" value="P:double-strand break repair"/>
    <property type="evidence" value="ECO:0007669"/>
    <property type="project" value="InterPro"/>
</dbReference>
<proteinExistence type="inferred from homology"/>
<comment type="function">
    <text evidence="12">Initiates the restart of stalled replication forks, which reloads the replicative helicase on sites other than the origin of replication. Recognizes and binds to abandoned replication forks and remodels them to uncover a helicase loading site. Promotes assembly of the primosome at these replication forks.</text>
</comment>
<feature type="binding site" evidence="12">
    <location>
        <position position="387"/>
    </location>
    <ligand>
        <name>Zn(2+)</name>
        <dbReference type="ChEBI" id="CHEBI:29105"/>
        <label>1</label>
    </ligand>
</feature>
<feature type="binding site" evidence="12">
    <location>
        <position position="357"/>
    </location>
    <ligand>
        <name>Zn(2+)</name>
        <dbReference type="ChEBI" id="CHEBI:29105"/>
        <label>2</label>
    </ligand>
</feature>
<dbReference type="Pfam" id="PF18074">
    <property type="entry name" value="PriA_C"/>
    <property type="match status" value="1"/>
</dbReference>
<dbReference type="EC" id="5.6.2.4" evidence="12"/>
<dbReference type="InterPro" id="IPR014001">
    <property type="entry name" value="Helicase_ATP-bd"/>
</dbReference>
<comment type="similarity">
    <text evidence="12">Belongs to the helicase family. PriA subfamily.</text>
</comment>
<dbReference type="PANTHER" id="PTHR30580">
    <property type="entry name" value="PRIMOSOMAL PROTEIN N"/>
    <property type="match status" value="1"/>
</dbReference>
<dbReference type="Gene3D" id="3.40.1440.60">
    <property type="entry name" value="PriA, 3(prime) DNA-binding domain"/>
    <property type="match status" value="1"/>
</dbReference>
<feature type="binding site" evidence="12">
    <location>
        <position position="348"/>
    </location>
    <ligand>
        <name>Zn(2+)</name>
        <dbReference type="ChEBI" id="CHEBI:29105"/>
        <label>1</label>
    </ligand>
</feature>
<keyword evidence="9 12" id="KW-0238">DNA-binding</keyword>
<evidence type="ECO:0000256" key="8">
    <source>
        <dbReference type="ARBA" id="ARBA00022840"/>
    </source>
</evidence>
<dbReference type="CDD" id="cd17929">
    <property type="entry name" value="DEXHc_priA"/>
    <property type="match status" value="1"/>
</dbReference>
<comment type="caution">
    <text evidence="15">The sequence shown here is derived from an EMBL/GenBank/DDBJ whole genome shotgun (WGS) entry which is preliminary data.</text>
</comment>
<keyword evidence="2 12" id="KW-0235">DNA replication</keyword>
<feature type="binding site" evidence="12">
    <location>
        <position position="375"/>
    </location>
    <ligand>
        <name>Zn(2+)</name>
        <dbReference type="ChEBI" id="CHEBI:29105"/>
        <label>2</label>
    </ligand>
</feature>
<evidence type="ECO:0000259" key="13">
    <source>
        <dbReference type="PROSITE" id="PS51192"/>
    </source>
</evidence>
<dbReference type="SMART" id="SM00487">
    <property type="entry name" value="DEXDc"/>
    <property type="match status" value="1"/>
</dbReference>
<name>A0A7C4Y5H9_UNCW3</name>
<dbReference type="InterPro" id="IPR001650">
    <property type="entry name" value="Helicase_C-like"/>
</dbReference>
<dbReference type="NCBIfam" id="TIGR00595">
    <property type="entry name" value="priA"/>
    <property type="match status" value="1"/>
</dbReference>
<protein>
    <recommendedName>
        <fullName evidence="12">Replication restart protein PriA</fullName>
    </recommendedName>
    <alternativeName>
        <fullName evidence="12">ATP-dependent DNA helicase PriA</fullName>
        <ecNumber evidence="12">5.6.2.4</ecNumber>
    </alternativeName>
    <alternativeName>
        <fullName evidence="12">DNA 3'-5' helicase PriA</fullName>
    </alternativeName>
</protein>
<keyword evidence="5 12" id="KW-0378">Hydrolase</keyword>
<organism evidence="15">
    <name type="scientific">candidate division WOR-3 bacterium</name>
    <dbReference type="NCBI Taxonomy" id="2052148"/>
    <lineage>
        <taxon>Bacteria</taxon>
        <taxon>Bacteria division WOR-3</taxon>
    </lineage>
</organism>
<comment type="subunit">
    <text evidence="12">Component of the replication restart primosome.</text>
</comment>
<dbReference type="GO" id="GO:0006270">
    <property type="term" value="P:DNA replication initiation"/>
    <property type="evidence" value="ECO:0007669"/>
    <property type="project" value="TreeGrafter"/>
</dbReference>
<feature type="binding site" evidence="12">
    <location>
        <position position="360"/>
    </location>
    <ligand>
        <name>Zn(2+)</name>
        <dbReference type="ChEBI" id="CHEBI:29105"/>
        <label>2</label>
    </ligand>
</feature>
<keyword evidence="7 12" id="KW-0862">Zinc</keyword>
<evidence type="ECO:0000256" key="10">
    <source>
        <dbReference type="ARBA" id="ARBA00023235"/>
    </source>
</evidence>
<dbReference type="Pfam" id="PF00271">
    <property type="entry name" value="Helicase_C"/>
    <property type="match status" value="1"/>
</dbReference>
<dbReference type="EMBL" id="DTHG01000077">
    <property type="protein sequence ID" value="HGW92081.1"/>
    <property type="molecule type" value="Genomic_DNA"/>
</dbReference>
<sequence length="631" mass="73096">MKYYNVALPIKSGKYFTYGVSDEIDIKLGSVVRVPFRNRILKGVVIDEGYEIPNVKMIIEKIIDLPKEIFKLCLWVSKYFLCDAGIVFDSVLPNFSKRIKDVKIYQNKENIEVKFELSDEQKSCYDEIMKNIEGNNVFLIQGVTGSGKTEVYFHIIEQLIKKGKSILYLVPEIGMIPQVLERVRRRFGEGEEYHSRLTRTHQFFIFKNSLDGNIKIVVGARSALFLPIKDLGLIIMDEEHDSSYYQTNQSPFYSGRLVAIKRAEIENIPLILGSATPSVDSYYKALKGEYKLLKITQRIKGMELPDVEIWNLRKRDYLSDELKRRIIEEKGKIIIFLNRRGYAPFVICKNCHYIVKCPKCDIPMTYHLEEDVFICHHCGSTKRIKICEKCNGELDLRSAGTERVEERLKEIFGDSIRRMDRDSMKRREDYKNIYSDLKAGKIKILVGTQMVTKGLDLPDIGLVIVLKADNILNFPDFRATERTFQLLSQVAGRAGRGTMGKVIIQTYHPEHYAIVAAKEHNYEMFFEKEIKYRENAKYPPFVFLGRILFEGKDLKNVQDIAKKYAISLSKKNGINVIGPAICPIKKKNKFYRYHILLKSEVEGRIQEAISELTELKSNVKIRIEIEPYDLM</sequence>
<dbReference type="InterPro" id="IPR011545">
    <property type="entry name" value="DEAD/DEAH_box_helicase_dom"/>
</dbReference>
<keyword evidence="8 12" id="KW-0067">ATP-binding</keyword>
<feature type="binding site" evidence="12">
    <location>
        <position position="351"/>
    </location>
    <ligand>
        <name>Zn(2+)</name>
        <dbReference type="ChEBI" id="CHEBI:29105"/>
        <label>1</label>
    </ligand>
</feature>
<dbReference type="Pfam" id="PF17764">
    <property type="entry name" value="PriA_3primeBD"/>
    <property type="match status" value="1"/>
</dbReference>
<dbReference type="PROSITE" id="PS51192">
    <property type="entry name" value="HELICASE_ATP_BIND_1"/>
    <property type="match status" value="1"/>
</dbReference>
<keyword evidence="3 12" id="KW-0479">Metal-binding</keyword>
<dbReference type="HAMAP" id="MF_00983">
    <property type="entry name" value="PriA"/>
    <property type="match status" value="1"/>
</dbReference>
<dbReference type="SMART" id="SM00490">
    <property type="entry name" value="HELICc"/>
    <property type="match status" value="1"/>
</dbReference>
<dbReference type="InterPro" id="IPR005259">
    <property type="entry name" value="PriA"/>
</dbReference>
<dbReference type="GO" id="GO:0043138">
    <property type="term" value="F:3'-5' DNA helicase activity"/>
    <property type="evidence" value="ECO:0007669"/>
    <property type="project" value="UniProtKB-EC"/>
</dbReference>
<dbReference type="PANTHER" id="PTHR30580:SF0">
    <property type="entry name" value="PRIMOSOMAL PROTEIN N"/>
    <property type="match status" value="1"/>
</dbReference>
<feature type="domain" description="Helicase ATP-binding" evidence="13">
    <location>
        <begin position="129"/>
        <end position="295"/>
    </location>
</feature>
<dbReference type="Pfam" id="PF18319">
    <property type="entry name" value="Zn_ribbon_PriA"/>
    <property type="match status" value="1"/>
</dbReference>
<dbReference type="InterPro" id="IPR041236">
    <property type="entry name" value="PriA_C"/>
</dbReference>
<feature type="binding site" evidence="12">
    <location>
        <position position="390"/>
    </location>
    <ligand>
        <name>Zn(2+)</name>
        <dbReference type="ChEBI" id="CHEBI:29105"/>
        <label>1</label>
    </ligand>
</feature>
<reference evidence="15" key="1">
    <citation type="journal article" date="2020" name="mSystems">
        <title>Genome- and Community-Level Interaction Insights into Carbon Utilization and Element Cycling Functions of Hydrothermarchaeota in Hydrothermal Sediment.</title>
        <authorList>
            <person name="Zhou Z."/>
            <person name="Liu Y."/>
            <person name="Xu W."/>
            <person name="Pan J."/>
            <person name="Luo Z.H."/>
            <person name="Li M."/>
        </authorList>
    </citation>
    <scope>NUCLEOTIDE SEQUENCE [LARGE SCALE GENOMIC DNA]</scope>
    <source>
        <strain evidence="15">SpSt-780</strain>
    </source>
</reference>
<evidence type="ECO:0000259" key="14">
    <source>
        <dbReference type="PROSITE" id="PS51194"/>
    </source>
</evidence>
<evidence type="ECO:0000256" key="2">
    <source>
        <dbReference type="ARBA" id="ARBA00022705"/>
    </source>
</evidence>
<evidence type="ECO:0000256" key="5">
    <source>
        <dbReference type="ARBA" id="ARBA00022801"/>
    </source>
</evidence>
<dbReference type="InterPro" id="IPR040498">
    <property type="entry name" value="PriA_CRR"/>
</dbReference>
<evidence type="ECO:0000256" key="6">
    <source>
        <dbReference type="ARBA" id="ARBA00022806"/>
    </source>
</evidence>
<dbReference type="GO" id="GO:0005524">
    <property type="term" value="F:ATP binding"/>
    <property type="evidence" value="ECO:0007669"/>
    <property type="project" value="UniProtKB-UniRule"/>
</dbReference>
<dbReference type="GO" id="GO:0008270">
    <property type="term" value="F:zinc ion binding"/>
    <property type="evidence" value="ECO:0007669"/>
    <property type="project" value="UniProtKB-UniRule"/>
</dbReference>
<dbReference type="InterPro" id="IPR027417">
    <property type="entry name" value="P-loop_NTPase"/>
</dbReference>
<keyword evidence="4 12" id="KW-0547">Nucleotide-binding</keyword>
<dbReference type="Pfam" id="PF00270">
    <property type="entry name" value="DEAD"/>
    <property type="match status" value="1"/>
</dbReference>
<evidence type="ECO:0000256" key="11">
    <source>
        <dbReference type="ARBA" id="ARBA00048988"/>
    </source>
</evidence>
<dbReference type="PROSITE" id="PS51194">
    <property type="entry name" value="HELICASE_CTER"/>
    <property type="match status" value="1"/>
</dbReference>
<evidence type="ECO:0000256" key="4">
    <source>
        <dbReference type="ARBA" id="ARBA00022741"/>
    </source>
</evidence>
<dbReference type="Gene3D" id="3.40.50.300">
    <property type="entry name" value="P-loop containing nucleotide triphosphate hydrolases"/>
    <property type="match status" value="2"/>
</dbReference>
<evidence type="ECO:0000256" key="3">
    <source>
        <dbReference type="ARBA" id="ARBA00022723"/>
    </source>
</evidence>
<keyword evidence="6 12" id="KW-0347">Helicase</keyword>
<comment type="cofactor">
    <cofactor evidence="12">
        <name>Zn(2+)</name>
        <dbReference type="ChEBI" id="CHEBI:29105"/>
    </cofactor>
    <text evidence="12">Binds 2 zinc ions per subunit.</text>
</comment>
<feature type="domain" description="Helicase C-terminal" evidence="14">
    <location>
        <begin position="367"/>
        <end position="549"/>
    </location>
</feature>
<dbReference type="FunFam" id="3.40.50.300:FF:000489">
    <property type="entry name" value="Primosome assembly protein PriA"/>
    <property type="match status" value="1"/>
</dbReference>
<evidence type="ECO:0000256" key="9">
    <source>
        <dbReference type="ARBA" id="ARBA00023125"/>
    </source>
</evidence>
<comment type="catalytic activity">
    <reaction evidence="11 12">
        <text>ATP + H2O = ADP + phosphate + H(+)</text>
        <dbReference type="Rhea" id="RHEA:13065"/>
        <dbReference type="ChEBI" id="CHEBI:15377"/>
        <dbReference type="ChEBI" id="CHEBI:15378"/>
        <dbReference type="ChEBI" id="CHEBI:30616"/>
        <dbReference type="ChEBI" id="CHEBI:43474"/>
        <dbReference type="ChEBI" id="CHEBI:456216"/>
        <dbReference type="EC" id="5.6.2.4"/>
    </reaction>
</comment>
<dbReference type="SUPFAM" id="SSF52540">
    <property type="entry name" value="P-loop containing nucleoside triphosphate hydrolases"/>
    <property type="match status" value="1"/>
</dbReference>
<comment type="catalytic activity">
    <reaction evidence="12">
        <text>Couples ATP hydrolysis with the unwinding of duplex DNA by translocating in the 3'-5' direction.</text>
        <dbReference type="EC" id="5.6.2.4"/>
    </reaction>
</comment>
<dbReference type="GO" id="GO:0006310">
    <property type="term" value="P:DNA recombination"/>
    <property type="evidence" value="ECO:0007669"/>
    <property type="project" value="InterPro"/>
</dbReference>
<dbReference type="GO" id="GO:0006269">
    <property type="term" value="P:DNA replication, synthesis of primer"/>
    <property type="evidence" value="ECO:0007669"/>
    <property type="project" value="UniProtKB-KW"/>
</dbReference>
<keyword evidence="10 12" id="KW-0413">Isomerase</keyword>
<evidence type="ECO:0000313" key="15">
    <source>
        <dbReference type="EMBL" id="HGW92081.1"/>
    </source>
</evidence>
<dbReference type="GO" id="GO:1990077">
    <property type="term" value="C:primosome complex"/>
    <property type="evidence" value="ECO:0007669"/>
    <property type="project" value="UniProtKB-UniRule"/>
</dbReference>
<dbReference type="GO" id="GO:0003677">
    <property type="term" value="F:DNA binding"/>
    <property type="evidence" value="ECO:0007669"/>
    <property type="project" value="UniProtKB-UniRule"/>
</dbReference>
<gene>
    <name evidence="12 15" type="primary">priA</name>
    <name evidence="15" type="ORF">ENV67_06045</name>
</gene>
<keyword evidence="1 12" id="KW-0639">Primosome</keyword>
<feature type="binding site" evidence="12">
    <location>
        <position position="378"/>
    </location>
    <ligand>
        <name>Zn(2+)</name>
        <dbReference type="ChEBI" id="CHEBI:29105"/>
        <label>2</label>
    </ligand>
</feature>
<accession>A0A7C4Y5H9</accession>
<dbReference type="AlphaFoldDB" id="A0A7C4Y5H9"/>
<evidence type="ECO:0000256" key="1">
    <source>
        <dbReference type="ARBA" id="ARBA00022515"/>
    </source>
</evidence>
<dbReference type="InterPro" id="IPR042115">
    <property type="entry name" value="PriA_3primeBD_sf"/>
</dbReference>